<dbReference type="InterPro" id="IPR008209">
    <property type="entry name" value="PEP_carboxykinase_GTP"/>
</dbReference>
<comment type="function">
    <text evidence="12">Catalyzes the conversion of oxaloacetate (OAA) to phosphoenolpyruvate (PEP), the rate-limiting step in the metabolic pathway that produces glucose from lactate and other precursors derived from the citric acid cycle.</text>
</comment>
<dbReference type="AlphaFoldDB" id="A0A9N9S3R0"/>
<comment type="similarity">
    <text evidence="2">Belongs to the phosphoenolpyruvate carboxykinase [GTP] family.</text>
</comment>
<dbReference type="Pfam" id="PF17297">
    <property type="entry name" value="PEPCK_N"/>
    <property type="match status" value="1"/>
</dbReference>
<dbReference type="PROSITE" id="PS00505">
    <property type="entry name" value="PEPCK_GTP"/>
    <property type="match status" value="1"/>
</dbReference>
<feature type="domain" description="Phosphoenolpyruvate carboxykinase GTP-utilising N-terminal" evidence="15">
    <location>
        <begin position="56"/>
        <end position="283"/>
    </location>
</feature>
<evidence type="ECO:0000256" key="3">
    <source>
        <dbReference type="ARBA" id="ARBA00011245"/>
    </source>
</evidence>
<dbReference type="GO" id="GO:0006107">
    <property type="term" value="P:oxaloacetate metabolic process"/>
    <property type="evidence" value="ECO:0007669"/>
    <property type="project" value="TreeGrafter"/>
</dbReference>
<dbReference type="SUPFAM" id="SSF68923">
    <property type="entry name" value="PEP carboxykinase N-terminal domain"/>
    <property type="match status" value="1"/>
</dbReference>
<evidence type="ECO:0000256" key="9">
    <source>
        <dbReference type="ARBA" id="ARBA00023211"/>
    </source>
</evidence>
<dbReference type="InterPro" id="IPR035078">
    <property type="entry name" value="PEP_carboxykinase_GTP_N"/>
</dbReference>
<dbReference type="InterPro" id="IPR013035">
    <property type="entry name" value="PEP_carboxykinase_C"/>
</dbReference>
<keyword evidence="8" id="KW-0342">GTP-binding</keyword>
<dbReference type="OrthoDB" id="5841594at2759"/>
<dbReference type="GO" id="GO:0006094">
    <property type="term" value="P:gluconeogenesis"/>
    <property type="evidence" value="ECO:0007669"/>
    <property type="project" value="InterPro"/>
</dbReference>
<protein>
    <recommendedName>
        <fullName evidence="13">Phosphoenolpyruvate carboxykinase [GTP]</fullName>
        <ecNumber evidence="4">4.1.1.32</ecNumber>
    </recommendedName>
</protein>
<dbReference type="Pfam" id="PF00821">
    <property type="entry name" value="PEPCK_GTP"/>
    <property type="match status" value="1"/>
</dbReference>
<keyword evidence="10" id="KW-0456">Lyase</keyword>
<dbReference type="EC" id="4.1.1.32" evidence="4"/>
<comment type="cofactor">
    <cofactor evidence="1">
        <name>Mn(2+)</name>
        <dbReference type="ChEBI" id="CHEBI:29035"/>
    </cofactor>
</comment>
<organism evidence="16 17">
    <name type="scientific">Chironomus riparius</name>
    <dbReference type="NCBI Taxonomy" id="315576"/>
    <lineage>
        <taxon>Eukaryota</taxon>
        <taxon>Metazoa</taxon>
        <taxon>Ecdysozoa</taxon>
        <taxon>Arthropoda</taxon>
        <taxon>Hexapoda</taxon>
        <taxon>Insecta</taxon>
        <taxon>Pterygota</taxon>
        <taxon>Neoptera</taxon>
        <taxon>Endopterygota</taxon>
        <taxon>Diptera</taxon>
        <taxon>Nematocera</taxon>
        <taxon>Chironomoidea</taxon>
        <taxon>Chironomidae</taxon>
        <taxon>Chironominae</taxon>
        <taxon>Chironomus</taxon>
    </lineage>
</organism>
<evidence type="ECO:0000256" key="5">
    <source>
        <dbReference type="ARBA" id="ARBA00022723"/>
    </source>
</evidence>
<keyword evidence="6" id="KW-0547">Nucleotide-binding</keyword>
<proteinExistence type="inferred from homology"/>
<gene>
    <name evidence="16" type="ORF">CHIRRI_LOCUS11187</name>
</gene>
<dbReference type="EMBL" id="OU895879">
    <property type="protein sequence ID" value="CAG9808345.1"/>
    <property type="molecule type" value="Genomic_DNA"/>
</dbReference>
<evidence type="ECO:0000256" key="13">
    <source>
        <dbReference type="ARBA" id="ARBA00072283"/>
    </source>
</evidence>
<dbReference type="InterPro" id="IPR008210">
    <property type="entry name" value="PEP_carboxykinase_N"/>
</dbReference>
<keyword evidence="5" id="KW-0479">Metal-binding</keyword>
<dbReference type="PANTHER" id="PTHR11561:SF0">
    <property type="entry name" value="PHOSPHOENOLPYRUVATE CARBOXYKINASE [GTP]-RELATED"/>
    <property type="match status" value="1"/>
</dbReference>
<evidence type="ECO:0000313" key="17">
    <source>
        <dbReference type="Proteomes" id="UP001153620"/>
    </source>
</evidence>
<evidence type="ECO:0000313" key="16">
    <source>
        <dbReference type="EMBL" id="CAG9808345.1"/>
    </source>
</evidence>
<dbReference type="GO" id="GO:0005525">
    <property type="term" value="F:GTP binding"/>
    <property type="evidence" value="ECO:0007669"/>
    <property type="project" value="UniProtKB-KW"/>
</dbReference>
<dbReference type="CDD" id="cd00819">
    <property type="entry name" value="PEPCK_GTP"/>
    <property type="match status" value="1"/>
</dbReference>
<evidence type="ECO:0000259" key="14">
    <source>
        <dbReference type="Pfam" id="PF00821"/>
    </source>
</evidence>
<dbReference type="GO" id="GO:0004613">
    <property type="term" value="F:phosphoenolpyruvate carboxykinase (GTP) activity"/>
    <property type="evidence" value="ECO:0007669"/>
    <property type="project" value="UniProtKB-EC"/>
</dbReference>
<dbReference type="GO" id="GO:0033993">
    <property type="term" value="P:response to lipid"/>
    <property type="evidence" value="ECO:0007669"/>
    <property type="project" value="TreeGrafter"/>
</dbReference>
<dbReference type="SUPFAM" id="SSF53795">
    <property type="entry name" value="PEP carboxykinase-like"/>
    <property type="match status" value="1"/>
</dbReference>
<dbReference type="GO" id="GO:0046327">
    <property type="term" value="P:glycerol biosynthetic process from pyruvate"/>
    <property type="evidence" value="ECO:0007669"/>
    <property type="project" value="TreeGrafter"/>
</dbReference>
<keyword evidence="17" id="KW-1185">Reference proteome</keyword>
<dbReference type="PANTHER" id="PTHR11561">
    <property type="entry name" value="PHOSPHOENOLPYRUVATE CARBOXYKINASE"/>
    <property type="match status" value="1"/>
</dbReference>
<comment type="catalytic activity">
    <reaction evidence="11">
        <text>oxaloacetate + GTP = phosphoenolpyruvate + GDP + CO2</text>
        <dbReference type="Rhea" id="RHEA:10388"/>
        <dbReference type="ChEBI" id="CHEBI:16452"/>
        <dbReference type="ChEBI" id="CHEBI:16526"/>
        <dbReference type="ChEBI" id="CHEBI:37565"/>
        <dbReference type="ChEBI" id="CHEBI:58189"/>
        <dbReference type="ChEBI" id="CHEBI:58702"/>
        <dbReference type="EC" id="4.1.1.32"/>
    </reaction>
</comment>
<keyword evidence="7" id="KW-0210">Decarboxylase</keyword>
<reference evidence="16" key="1">
    <citation type="submission" date="2022-01" db="EMBL/GenBank/DDBJ databases">
        <authorList>
            <person name="King R."/>
        </authorList>
    </citation>
    <scope>NUCLEOTIDE SEQUENCE</scope>
</reference>
<name>A0A9N9S3R0_9DIPT</name>
<dbReference type="InterPro" id="IPR018091">
    <property type="entry name" value="PEP_carboxykin_GTP_CS"/>
</dbReference>
<evidence type="ECO:0000256" key="4">
    <source>
        <dbReference type="ARBA" id="ARBA00012306"/>
    </source>
</evidence>
<dbReference type="InterPro" id="IPR035077">
    <property type="entry name" value="PEP_carboxykinase_GTP_C"/>
</dbReference>
<dbReference type="GO" id="GO:0042594">
    <property type="term" value="P:response to starvation"/>
    <property type="evidence" value="ECO:0007669"/>
    <property type="project" value="TreeGrafter"/>
</dbReference>
<evidence type="ECO:0000259" key="15">
    <source>
        <dbReference type="Pfam" id="PF17297"/>
    </source>
</evidence>
<dbReference type="FunFam" id="3.40.449.10:FF:000003">
    <property type="entry name" value="Phosphoenolpyruvate carboxykinase, cytosolic [GTP]"/>
    <property type="match status" value="1"/>
</dbReference>
<accession>A0A9N9S3R0</accession>
<dbReference type="GO" id="GO:0030145">
    <property type="term" value="F:manganese ion binding"/>
    <property type="evidence" value="ECO:0007669"/>
    <property type="project" value="TreeGrafter"/>
</dbReference>
<dbReference type="HAMAP" id="MF_00452">
    <property type="entry name" value="PEPCK_GTP"/>
    <property type="match status" value="1"/>
</dbReference>
<evidence type="ECO:0000256" key="6">
    <source>
        <dbReference type="ARBA" id="ARBA00022741"/>
    </source>
</evidence>
<dbReference type="Gene3D" id="2.170.8.10">
    <property type="entry name" value="Phosphoenolpyruvate Carboxykinase, domain 2"/>
    <property type="match status" value="1"/>
</dbReference>
<sequence>MPQLIEKAYTPFQKPVVGHYLSSTATTTTPSKFNNIRGYNVVNGDISKLPLKVKTFIEESVVLCQPDRVHICDGSEIENEILIKSLLEAKTIIPLPKYENCYLARTNPADVARVESKTFICTELREQAVCTPRAGVQGALGNWISPKDYDDAIMKRFPGCMKGRTMYVVPFSMGPIGSPLSKVGIEITDSQYVVCSMRIMTRMGALVMDEIINKSADFVRCLHSVGTPESGKLAMESWPCDPDRVIILHKPDNNEIVSYGSAYGGNAILGKKCFALRIGSTIAQREGWLAEHMLILGVTCPNGTKKYIAAAFPSACGKTNLAMMTPTLPGYTLECVGDDIAWMKFDANGQLRAINPENGFFGVAPGTSAETNPNAMAACTKNTIFTNVAYTSDGGVFWEGLEDTIEPGVTITDWLGNPWELGVSKTPAAHPNSRFCAPAGNCPIIDEKWEDPEGVPISAILFGGRRPQGVPLIYEALNWQHGVFIGSAMRSESTAAAEHKAKVIMHDPMAMRPFFGYNFGNYLKHWLEMEEQCDKLGGVMPKIFHVNWFRKDKNGKFLWPGYGENSRVIDWVLKRIDGYHCYQETPIGLIPTPESLKLDNLKSQLNLKELFLIEREFWLKEADEIQTYFDNQVGADLPKKIQQQLNNLKDRVENMH</sequence>
<evidence type="ECO:0000256" key="11">
    <source>
        <dbReference type="ARBA" id="ARBA00051400"/>
    </source>
</evidence>
<dbReference type="Gene3D" id="3.90.228.20">
    <property type="match status" value="1"/>
</dbReference>
<keyword evidence="9" id="KW-0464">Manganese</keyword>
<evidence type="ECO:0000256" key="12">
    <source>
        <dbReference type="ARBA" id="ARBA00058806"/>
    </source>
</evidence>
<evidence type="ECO:0000256" key="1">
    <source>
        <dbReference type="ARBA" id="ARBA00001936"/>
    </source>
</evidence>
<feature type="domain" description="Phosphoenolpyruvate carboxykinase C-terminal P-loop" evidence="14">
    <location>
        <begin position="288"/>
        <end position="651"/>
    </location>
</feature>
<evidence type="ECO:0000256" key="7">
    <source>
        <dbReference type="ARBA" id="ARBA00022793"/>
    </source>
</evidence>
<reference evidence="16" key="2">
    <citation type="submission" date="2022-10" db="EMBL/GenBank/DDBJ databases">
        <authorList>
            <consortium name="ENA_rothamsted_submissions"/>
            <consortium name="culmorum"/>
            <person name="King R."/>
        </authorList>
    </citation>
    <scope>NUCLEOTIDE SEQUENCE</scope>
</reference>
<evidence type="ECO:0000256" key="10">
    <source>
        <dbReference type="ARBA" id="ARBA00023239"/>
    </source>
</evidence>
<dbReference type="GO" id="GO:0019543">
    <property type="term" value="P:propionate catabolic process"/>
    <property type="evidence" value="ECO:0007669"/>
    <property type="project" value="TreeGrafter"/>
</dbReference>
<comment type="subunit">
    <text evidence="3">Monomer.</text>
</comment>
<evidence type="ECO:0000256" key="8">
    <source>
        <dbReference type="ARBA" id="ARBA00023134"/>
    </source>
</evidence>
<dbReference type="Proteomes" id="UP001153620">
    <property type="component" value="Chromosome 3"/>
</dbReference>
<dbReference type="FunFam" id="3.90.228.20:FF:000005">
    <property type="entry name" value="Phosphoenolpyruvate carboxykinase [GTP], mitochondrial"/>
    <property type="match status" value="1"/>
</dbReference>
<dbReference type="Gene3D" id="3.40.449.10">
    <property type="entry name" value="Phosphoenolpyruvate Carboxykinase, domain 1"/>
    <property type="match status" value="1"/>
</dbReference>
<dbReference type="PIRSF" id="PIRSF001348">
    <property type="entry name" value="PEP_carboxykinase_GTP"/>
    <property type="match status" value="1"/>
</dbReference>
<dbReference type="NCBIfam" id="NF003253">
    <property type="entry name" value="PRK04210.1"/>
    <property type="match status" value="1"/>
</dbReference>
<dbReference type="GO" id="GO:0071333">
    <property type="term" value="P:cellular response to glucose stimulus"/>
    <property type="evidence" value="ECO:0007669"/>
    <property type="project" value="TreeGrafter"/>
</dbReference>
<evidence type="ECO:0000256" key="2">
    <source>
        <dbReference type="ARBA" id="ARBA00005796"/>
    </source>
</evidence>
<dbReference type="GO" id="GO:0005829">
    <property type="term" value="C:cytosol"/>
    <property type="evidence" value="ECO:0007669"/>
    <property type="project" value="TreeGrafter"/>
</dbReference>